<dbReference type="Proteomes" id="UP000051461">
    <property type="component" value="Unassembled WGS sequence"/>
</dbReference>
<protein>
    <submittedName>
        <fullName evidence="1">Uncharacterized protein</fullName>
    </submittedName>
</protein>
<dbReference type="EMBL" id="AZDA01000021">
    <property type="protein sequence ID" value="KRK40134.1"/>
    <property type="molecule type" value="Genomic_DNA"/>
</dbReference>
<dbReference type="RefSeq" id="WP_057903829.1">
    <property type="nucleotide sequence ID" value="NZ_AZDA01000021.1"/>
</dbReference>
<evidence type="ECO:0000313" key="1">
    <source>
        <dbReference type="EMBL" id="KRK40134.1"/>
    </source>
</evidence>
<organism evidence="1 2">
    <name type="scientific">Loigolactobacillus bifermentans DSM 20003</name>
    <dbReference type="NCBI Taxonomy" id="1423726"/>
    <lineage>
        <taxon>Bacteria</taxon>
        <taxon>Bacillati</taxon>
        <taxon>Bacillota</taxon>
        <taxon>Bacilli</taxon>
        <taxon>Lactobacillales</taxon>
        <taxon>Lactobacillaceae</taxon>
        <taxon>Loigolactobacillus</taxon>
    </lineage>
</organism>
<accession>A0A0R1H0L3</accession>
<name>A0A0R1H0L3_9LACO</name>
<gene>
    <name evidence="1" type="ORF">FC07_GL001335</name>
</gene>
<reference evidence="1 2" key="1">
    <citation type="journal article" date="2015" name="Genome Announc.">
        <title>Expanding the biotechnology potential of lactobacilli through comparative genomics of 213 strains and associated genera.</title>
        <authorList>
            <person name="Sun Z."/>
            <person name="Harris H.M."/>
            <person name="McCann A."/>
            <person name="Guo C."/>
            <person name="Argimon S."/>
            <person name="Zhang W."/>
            <person name="Yang X."/>
            <person name="Jeffery I.B."/>
            <person name="Cooney J.C."/>
            <person name="Kagawa T.F."/>
            <person name="Liu W."/>
            <person name="Song Y."/>
            <person name="Salvetti E."/>
            <person name="Wrobel A."/>
            <person name="Rasinkangas P."/>
            <person name="Parkhill J."/>
            <person name="Rea M.C."/>
            <person name="O'Sullivan O."/>
            <person name="Ritari J."/>
            <person name="Douillard F.P."/>
            <person name="Paul Ross R."/>
            <person name="Yang R."/>
            <person name="Briner A.E."/>
            <person name="Felis G.E."/>
            <person name="de Vos W.M."/>
            <person name="Barrangou R."/>
            <person name="Klaenhammer T.R."/>
            <person name="Caufield P.W."/>
            <person name="Cui Y."/>
            <person name="Zhang H."/>
            <person name="O'Toole P.W."/>
        </authorList>
    </citation>
    <scope>NUCLEOTIDE SEQUENCE [LARGE SCALE GENOMIC DNA]</scope>
    <source>
        <strain evidence="1 2">DSM 20003</strain>
    </source>
</reference>
<sequence>MEQQQVAAKPQPVQPGMRFSALEALLQRAWKQSQAVTIQPDVLAYGQYVAEIQGVHGGL</sequence>
<comment type="caution">
    <text evidence="1">The sequence shown here is derived from an EMBL/GenBank/DDBJ whole genome shotgun (WGS) entry which is preliminary data.</text>
</comment>
<dbReference type="PATRIC" id="fig|1423726.3.peg.1381"/>
<proteinExistence type="predicted"/>
<dbReference type="AlphaFoldDB" id="A0A0R1H0L3"/>
<keyword evidence="2" id="KW-1185">Reference proteome</keyword>
<evidence type="ECO:0000313" key="2">
    <source>
        <dbReference type="Proteomes" id="UP000051461"/>
    </source>
</evidence>
<dbReference type="STRING" id="1423726.FC07_GL001335"/>